<dbReference type="RefSeq" id="WP_105353604.1">
    <property type="nucleotide sequence ID" value="NZ_PUIA01000037.1"/>
</dbReference>
<dbReference type="InterPro" id="IPR032675">
    <property type="entry name" value="LRR_dom_sf"/>
</dbReference>
<dbReference type="EMBL" id="PUIA01000037">
    <property type="protein sequence ID" value="PQO31118.1"/>
    <property type="molecule type" value="Genomic_DNA"/>
</dbReference>
<keyword evidence="1" id="KW-0472">Membrane</keyword>
<comment type="caution">
    <text evidence="2">The sequence shown here is derived from an EMBL/GenBank/DDBJ whole genome shotgun (WGS) entry which is preliminary data.</text>
</comment>
<sequence>MNSTNESTKKPKRRWLSFGLRGLMVLVLLLSLPMGWIARDVYRTQRETEAVTAIEKTGGYAMYDYQKLSAWGEPPNLPGPWILRKLFGDHIHAHVDLVVIGEKEDVNTLVPLLASCGRLGYLQLPSQTLSDQSIETLARLPKLVELVLYDTPLTVEQLKLLSQAPSLRSIKLTGPTATDQHLQQLSHFSNLEKVTLKDTTITDSGMQSLGQLPELAWLEIEHASAVTNAGLAALTPCQKLTHLWLRGTKVDNGCIETLKSLPEVDDVYIIPDVLEIEYQAQESMRLDTLTPVKISTQSAGLCGTFAATPSEKTGPPILRIGAASISVDRFNEDELIDLPQSQQETHSP</sequence>
<dbReference type="Gene3D" id="3.80.10.10">
    <property type="entry name" value="Ribonuclease Inhibitor"/>
    <property type="match status" value="1"/>
</dbReference>
<proteinExistence type="predicted"/>
<evidence type="ECO:0000313" key="2">
    <source>
        <dbReference type="EMBL" id="PQO31118.1"/>
    </source>
</evidence>
<reference evidence="2 3" key="1">
    <citation type="submission" date="2018-02" db="EMBL/GenBank/DDBJ databases">
        <title>Comparative genomes isolates from brazilian mangrove.</title>
        <authorList>
            <person name="Araujo J.E."/>
            <person name="Taketani R.G."/>
            <person name="Silva M.C.P."/>
            <person name="Loureco M.V."/>
            <person name="Andreote F.D."/>
        </authorList>
    </citation>
    <scope>NUCLEOTIDE SEQUENCE [LARGE SCALE GENOMIC DNA]</scope>
    <source>
        <strain evidence="2 3">HEX-2 MGV</strain>
    </source>
</reference>
<gene>
    <name evidence="2" type="ORF">C5Y96_12230</name>
</gene>
<keyword evidence="1" id="KW-1133">Transmembrane helix</keyword>
<evidence type="ECO:0000313" key="3">
    <source>
        <dbReference type="Proteomes" id="UP000240009"/>
    </source>
</evidence>
<evidence type="ECO:0000256" key="1">
    <source>
        <dbReference type="SAM" id="Phobius"/>
    </source>
</evidence>
<dbReference type="AlphaFoldDB" id="A0A2S8FG12"/>
<organism evidence="2 3">
    <name type="scientific">Blastopirellula marina</name>
    <dbReference type="NCBI Taxonomy" id="124"/>
    <lineage>
        <taxon>Bacteria</taxon>
        <taxon>Pseudomonadati</taxon>
        <taxon>Planctomycetota</taxon>
        <taxon>Planctomycetia</taxon>
        <taxon>Pirellulales</taxon>
        <taxon>Pirellulaceae</taxon>
        <taxon>Blastopirellula</taxon>
    </lineage>
</organism>
<accession>A0A2S8FG12</accession>
<protein>
    <recommendedName>
        <fullName evidence="4">Leucine-rich repeat domain-containing protein</fullName>
    </recommendedName>
</protein>
<evidence type="ECO:0008006" key="4">
    <source>
        <dbReference type="Google" id="ProtNLM"/>
    </source>
</evidence>
<dbReference type="Proteomes" id="UP000240009">
    <property type="component" value="Unassembled WGS sequence"/>
</dbReference>
<dbReference type="GO" id="GO:0019005">
    <property type="term" value="C:SCF ubiquitin ligase complex"/>
    <property type="evidence" value="ECO:0007669"/>
    <property type="project" value="TreeGrafter"/>
</dbReference>
<name>A0A2S8FG12_9BACT</name>
<dbReference type="GO" id="GO:0031146">
    <property type="term" value="P:SCF-dependent proteasomal ubiquitin-dependent protein catabolic process"/>
    <property type="evidence" value="ECO:0007669"/>
    <property type="project" value="TreeGrafter"/>
</dbReference>
<dbReference type="PANTHER" id="PTHR13318">
    <property type="entry name" value="PARTNER OF PAIRED, ISOFORM B-RELATED"/>
    <property type="match status" value="1"/>
</dbReference>
<keyword evidence="1" id="KW-0812">Transmembrane</keyword>
<dbReference type="SUPFAM" id="SSF52047">
    <property type="entry name" value="RNI-like"/>
    <property type="match status" value="1"/>
</dbReference>
<feature type="transmembrane region" description="Helical" evidence="1">
    <location>
        <begin position="20"/>
        <end position="38"/>
    </location>
</feature>
<dbReference type="OrthoDB" id="232968at2"/>